<protein>
    <submittedName>
        <fullName evidence="1">Uncharacterized protein</fullName>
    </submittedName>
</protein>
<proteinExistence type="predicted"/>
<gene>
    <name evidence="1" type="ORF">METZ01_LOCUS53041</name>
</gene>
<organism evidence="1">
    <name type="scientific">marine metagenome</name>
    <dbReference type="NCBI Taxonomy" id="408172"/>
    <lineage>
        <taxon>unclassified sequences</taxon>
        <taxon>metagenomes</taxon>
        <taxon>ecological metagenomes</taxon>
    </lineage>
</organism>
<sequence length="41" mass="4554">MGGGADLLINFSLFQSVQPFIKGKQYLSIKIMTTPILKLKL</sequence>
<dbReference type="EMBL" id="UINC01002775">
    <property type="protein sequence ID" value="SVA00187.1"/>
    <property type="molecule type" value="Genomic_DNA"/>
</dbReference>
<evidence type="ECO:0000313" key="1">
    <source>
        <dbReference type="EMBL" id="SVA00187.1"/>
    </source>
</evidence>
<name>A0A381SD32_9ZZZZ</name>
<dbReference type="AlphaFoldDB" id="A0A381SD32"/>
<accession>A0A381SD32</accession>
<reference evidence="1" key="1">
    <citation type="submission" date="2018-05" db="EMBL/GenBank/DDBJ databases">
        <authorList>
            <person name="Lanie J.A."/>
            <person name="Ng W.-L."/>
            <person name="Kazmierczak K.M."/>
            <person name="Andrzejewski T.M."/>
            <person name="Davidsen T.M."/>
            <person name="Wayne K.J."/>
            <person name="Tettelin H."/>
            <person name="Glass J.I."/>
            <person name="Rusch D."/>
            <person name="Podicherti R."/>
            <person name="Tsui H.-C.T."/>
            <person name="Winkler M.E."/>
        </authorList>
    </citation>
    <scope>NUCLEOTIDE SEQUENCE</scope>
</reference>